<feature type="domain" description="MINDY deubiquitinase" evidence="2">
    <location>
        <begin position="406"/>
        <end position="705"/>
    </location>
</feature>
<evidence type="ECO:0000313" key="3">
    <source>
        <dbReference type="EMBL" id="KAL2058067.1"/>
    </source>
</evidence>
<feature type="compositionally biased region" description="Gly residues" evidence="1">
    <location>
        <begin position="821"/>
        <end position="830"/>
    </location>
</feature>
<proteinExistence type="predicted"/>
<feature type="region of interest" description="Disordered" evidence="1">
    <location>
        <begin position="1"/>
        <end position="397"/>
    </location>
</feature>
<protein>
    <recommendedName>
        <fullName evidence="2">MINDY deubiquitinase domain-containing protein</fullName>
    </recommendedName>
</protein>
<feature type="compositionally biased region" description="Polar residues" evidence="1">
    <location>
        <begin position="741"/>
        <end position="768"/>
    </location>
</feature>
<feature type="compositionally biased region" description="Basic and acidic residues" evidence="1">
    <location>
        <begin position="966"/>
        <end position="977"/>
    </location>
</feature>
<feature type="compositionally biased region" description="Basic and acidic residues" evidence="1">
    <location>
        <begin position="788"/>
        <end position="801"/>
    </location>
</feature>
<feature type="compositionally biased region" description="Basic and acidic residues" evidence="1">
    <location>
        <begin position="161"/>
        <end position="172"/>
    </location>
</feature>
<accession>A0ABR4BKZ1</accession>
<gene>
    <name evidence="3" type="ORF">ABVK25_001685</name>
</gene>
<dbReference type="PANTHER" id="PTHR18063:SF6">
    <property type="entry name" value="UBIQUITIN CARBOXYL-TERMINAL HYDROLASE"/>
    <property type="match status" value="1"/>
</dbReference>
<dbReference type="InterPro" id="IPR033979">
    <property type="entry name" value="MINDY_domain"/>
</dbReference>
<feature type="region of interest" description="Disordered" evidence="1">
    <location>
        <begin position="782"/>
        <end position="977"/>
    </location>
</feature>
<feature type="compositionally biased region" description="Polar residues" evidence="1">
    <location>
        <begin position="145"/>
        <end position="155"/>
    </location>
</feature>
<feature type="compositionally biased region" description="Polar residues" evidence="1">
    <location>
        <begin position="185"/>
        <end position="197"/>
    </location>
</feature>
<name>A0ABR4BKZ1_9LECA</name>
<dbReference type="EMBL" id="JBHFEH010000003">
    <property type="protein sequence ID" value="KAL2058067.1"/>
    <property type="molecule type" value="Genomic_DNA"/>
</dbReference>
<feature type="compositionally biased region" description="Polar residues" evidence="1">
    <location>
        <begin position="257"/>
        <end position="270"/>
    </location>
</feature>
<feature type="compositionally biased region" description="Polar residues" evidence="1">
    <location>
        <begin position="111"/>
        <end position="133"/>
    </location>
</feature>
<dbReference type="InterPro" id="IPR007518">
    <property type="entry name" value="MINDY"/>
</dbReference>
<dbReference type="Proteomes" id="UP001590951">
    <property type="component" value="Unassembled WGS sequence"/>
</dbReference>
<feature type="compositionally biased region" description="Pro residues" evidence="1">
    <location>
        <begin position="876"/>
        <end position="889"/>
    </location>
</feature>
<organism evidence="3 4">
    <name type="scientific">Lepraria finkii</name>
    <dbReference type="NCBI Taxonomy" id="1340010"/>
    <lineage>
        <taxon>Eukaryota</taxon>
        <taxon>Fungi</taxon>
        <taxon>Dikarya</taxon>
        <taxon>Ascomycota</taxon>
        <taxon>Pezizomycotina</taxon>
        <taxon>Lecanoromycetes</taxon>
        <taxon>OSLEUM clade</taxon>
        <taxon>Lecanoromycetidae</taxon>
        <taxon>Lecanorales</taxon>
        <taxon>Lecanorineae</taxon>
        <taxon>Stereocaulaceae</taxon>
        <taxon>Lepraria</taxon>
    </lineage>
</organism>
<evidence type="ECO:0000259" key="2">
    <source>
        <dbReference type="Pfam" id="PF04424"/>
    </source>
</evidence>
<feature type="compositionally biased region" description="Basic and acidic residues" evidence="1">
    <location>
        <begin position="86"/>
        <end position="97"/>
    </location>
</feature>
<feature type="compositionally biased region" description="Polar residues" evidence="1">
    <location>
        <begin position="285"/>
        <end position="300"/>
    </location>
</feature>
<feature type="compositionally biased region" description="Pro residues" evidence="1">
    <location>
        <begin position="365"/>
        <end position="374"/>
    </location>
</feature>
<evidence type="ECO:0000256" key="1">
    <source>
        <dbReference type="SAM" id="MobiDB-lite"/>
    </source>
</evidence>
<feature type="compositionally biased region" description="Polar residues" evidence="1">
    <location>
        <begin position="921"/>
        <end position="932"/>
    </location>
</feature>
<sequence>MVVRKSAAAPRGQAAQGTPYPATPTSPKEGKVEIPIPSNSTSLEHYTAGKNQVDGASDPNHSPDWQEANERTRNQEIPPSLAVGRRRQDAESRRIEETPAVLKVGSAEVTPRSSWESQKSAGSTTNDTSSGPTQPVRAAPEQPQGPRSRSTSNNPYRRMHNINEKAPERPEYGEDGSAEIWAGGSFSSRPYTDSTPTRHPFAEPWMQFGTSPGEEVPEQEAGLRWADNTPQHDDKTGQTTSLIDQKAFEAPKVRVQSPRSPRYQNPQPDSLWQGPVHSSDDVRQSPLNSSTNVGCSSPYSSDDVWDSFQTASSGTGNPPTQAAKGNGQNDDVPSSDMAKVPIFPPYNQDIPPALPPRSSGEQQGIPPPQPPRPPKTNETSAEPALLGPETQTQREEAAKMRRARETYQIRLVNWYDSSSPTNPRRSPIMVQNANGPCPLLALVNALVLSTPSGVTTALVETLRIREQVSLGLLLDAVIDELMSGRRSDEGKLPDVTDLYTFLVTLHTGMNVNPRFVPVEEAVNLMDAPIEGNLPTNLHAARKAGGFEDTREMKLYSTFAIPLIHGWIPPRNHPAFVALKRTAKTYEDAQNVMFREEELEERLQRQGLTQEEQLILEDIASIKYFLSTTATQLTGYGLDTMTETMAPGSIAILFRNDHFSTLYRHPRSGQLLTLVTDMGYVGHDEVVWESLVDVSGEGCEFFSGDFRPVGNVTGDTQQPPPPGDEGEWTTVGRKPRRVPRSDASTSHKNLPPLSTLNLSDNATPLSPNTVQEDHDLALAMQLQEEEEERDRQEAAARRREDELSQAYLNSSDAQGRRTFPGFGRGATGERGGPSPPPRGAGSGRHSSARQTPRKSTSTESEDAPPPSYEQAAKGPAYIPPANPSPNPPAHPYASPGPSNSTPRPTRQRPRQSTAYCEHATSYAGSPTYGNSPRQGHVPRRSTGGRGGGESGMSRRRNGAPGSAVSLDDEKKEKDCIVM</sequence>
<feature type="region of interest" description="Disordered" evidence="1">
    <location>
        <begin position="705"/>
        <end position="768"/>
    </location>
</feature>
<comment type="caution">
    <text evidence="3">The sequence shown here is derived from an EMBL/GenBank/DDBJ whole genome shotgun (WGS) entry which is preliminary data.</text>
</comment>
<evidence type="ECO:0000313" key="4">
    <source>
        <dbReference type="Proteomes" id="UP001590951"/>
    </source>
</evidence>
<dbReference type="PANTHER" id="PTHR18063">
    <property type="entry name" value="NF-E2 INDUCIBLE PROTEIN"/>
    <property type="match status" value="1"/>
</dbReference>
<feature type="compositionally biased region" description="Low complexity" evidence="1">
    <location>
        <begin position="890"/>
        <end position="903"/>
    </location>
</feature>
<feature type="compositionally biased region" description="Polar residues" evidence="1">
    <location>
        <begin position="307"/>
        <end position="320"/>
    </location>
</feature>
<keyword evidence="4" id="KW-1185">Reference proteome</keyword>
<reference evidence="3 4" key="1">
    <citation type="submission" date="2024-09" db="EMBL/GenBank/DDBJ databases">
        <title>Rethinking Asexuality: The Enigmatic Case of Functional Sexual Genes in Lepraria (Stereocaulaceae).</title>
        <authorList>
            <person name="Doellman M."/>
            <person name="Sun Y."/>
            <person name="Barcenas-Pena A."/>
            <person name="Lumbsch H.T."/>
            <person name="Grewe F."/>
        </authorList>
    </citation>
    <scope>NUCLEOTIDE SEQUENCE [LARGE SCALE GENOMIC DNA]</scope>
    <source>
        <strain evidence="3 4">Grewe 0041</strain>
    </source>
</reference>
<dbReference type="Pfam" id="PF04424">
    <property type="entry name" value="MINDY_DUB"/>
    <property type="match status" value="1"/>
</dbReference>